<keyword evidence="3" id="KW-0812">Transmembrane</keyword>
<evidence type="ECO:0000313" key="4">
    <source>
        <dbReference type="EMBL" id="VEN64593.1"/>
    </source>
</evidence>
<dbReference type="EMBL" id="CAACVG010015584">
    <property type="protein sequence ID" value="VEN64593.1"/>
    <property type="molecule type" value="Genomic_DNA"/>
</dbReference>
<gene>
    <name evidence="4" type="ORF">CALMAC_LOCUS21081</name>
</gene>
<dbReference type="GO" id="GO:0007168">
    <property type="term" value="P:receptor guanylyl cyclase signaling pathway"/>
    <property type="evidence" value="ECO:0007669"/>
    <property type="project" value="TreeGrafter"/>
</dbReference>
<feature type="non-terminal residue" evidence="4">
    <location>
        <position position="150"/>
    </location>
</feature>
<name>A0A653DWJ9_CALMS</name>
<evidence type="ECO:0000256" key="3">
    <source>
        <dbReference type="SAM" id="Phobius"/>
    </source>
</evidence>
<dbReference type="InterPro" id="IPR050401">
    <property type="entry name" value="Cyclic_nucleotide_synthase"/>
</dbReference>
<keyword evidence="3" id="KW-1133">Transmembrane helix</keyword>
<evidence type="ECO:0000256" key="1">
    <source>
        <dbReference type="ARBA" id="ARBA00022741"/>
    </source>
</evidence>
<protein>
    <submittedName>
        <fullName evidence="4">Uncharacterized protein</fullName>
    </submittedName>
</protein>
<dbReference type="PANTHER" id="PTHR11920:SF335">
    <property type="entry name" value="GUANYLATE CYCLASE"/>
    <property type="match status" value="1"/>
</dbReference>
<reference evidence="4 5" key="1">
    <citation type="submission" date="2019-01" db="EMBL/GenBank/DDBJ databases">
        <authorList>
            <person name="Sayadi A."/>
        </authorList>
    </citation>
    <scope>NUCLEOTIDE SEQUENCE [LARGE SCALE GENOMIC DNA]</scope>
</reference>
<dbReference type="Proteomes" id="UP000410492">
    <property type="component" value="Unassembled WGS sequence"/>
</dbReference>
<dbReference type="GO" id="GO:0005886">
    <property type="term" value="C:plasma membrane"/>
    <property type="evidence" value="ECO:0007669"/>
    <property type="project" value="TreeGrafter"/>
</dbReference>
<evidence type="ECO:0000313" key="5">
    <source>
        <dbReference type="Proteomes" id="UP000410492"/>
    </source>
</evidence>
<keyword evidence="1" id="KW-0547">Nucleotide-binding</keyword>
<dbReference type="OrthoDB" id="60033at2759"/>
<proteinExistence type="predicted"/>
<dbReference type="PANTHER" id="PTHR11920">
    <property type="entry name" value="GUANYLYL CYCLASE"/>
    <property type="match status" value="1"/>
</dbReference>
<dbReference type="GO" id="GO:0001653">
    <property type="term" value="F:peptide receptor activity"/>
    <property type="evidence" value="ECO:0007669"/>
    <property type="project" value="TreeGrafter"/>
</dbReference>
<dbReference type="GO" id="GO:0000166">
    <property type="term" value="F:nucleotide binding"/>
    <property type="evidence" value="ECO:0007669"/>
    <property type="project" value="UniProtKB-KW"/>
</dbReference>
<dbReference type="AlphaFoldDB" id="A0A653DWJ9"/>
<keyword evidence="2" id="KW-0456">Lyase</keyword>
<evidence type="ECO:0000256" key="2">
    <source>
        <dbReference type="ARBA" id="ARBA00023239"/>
    </source>
</evidence>
<dbReference type="GO" id="GO:0004016">
    <property type="term" value="F:adenylate cyclase activity"/>
    <property type="evidence" value="ECO:0007669"/>
    <property type="project" value="TreeGrafter"/>
</dbReference>
<keyword evidence="3" id="KW-0472">Membrane</keyword>
<accession>A0A653DWJ9</accession>
<feature type="transmembrane region" description="Helical" evidence="3">
    <location>
        <begin position="33"/>
        <end position="53"/>
    </location>
</feature>
<keyword evidence="5" id="KW-1185">Reference proteome</keyword>
<organism evidence="4 5">
    <name type="scientific">Callosobruchus maculatus</name>
    <name type="common">Southern cowpea weevil</name>
    <name type="synonym">Pulse bruchid</name>
    <dbReference type="NCBI Taxonomy" id="64391"/>
    <lineage>
        <taxon>Eukaryota</taxon>
        <taxon>Metazoa</taxon>
        <taxon>Ecdysozoa</taxon>
        <taxon>Arthropoda</taxon>
        <taxon>Hexapoda</taxon>
        <taxon>Insecta</taxon>
        <taxon>Pterygota</taxon>
        <taxon>Neoptera</taxon>
        <taxon>Endopterygota</taxon>
        <taxon>Coleoptera</taxon>
        <taxon>Polyphaga</taxon>
        <taxon>Cucujiformia</taxon>
        <taxon>Chrysomeloidea</taxon>
        <taxon>Chrysomelidae</taxon>
        <taxon>Bruchinae</taxon>
        <taxon>Bruchini</taxon>
        <taxon>Callosobruchus</taxon>
    </lineage>
</organism>
<dbReference type="GO" id="GO:0004383">
    <property type="term" value="F:guanylate cyclase activity"/>
    <property type="evidence" value="ECO:0007669"/>
    <property type="project" value="TreeGrafter"/>
</dbReference>
<sequence>MTDTIDWITGQPPIATPECGFRGEKCITHTVEISSGVAGSIFLIVLVISLVLYRNWRYEQELDSLLWKIDFKDIQMSEENSNGQSIKSRTTAHPLIRTSQVSLSSNPDADFRYTTIYTQIGVFKGRIFAIKRVNKKSIDITREMKKELKL</sequence>